<name>A0ABS1WCM3_9GAMM</name>
<dbReference type="RefSeq" id="WP_203107759.1">
    <property type="nucleotide sequence ID" value="NZ_JADOBG010000002.1"/>
</dbReference>
<evidence type="ECO:0000313" key="14">
    <source>
        <dbReference type="EMBL" id="MBL7527010.1"/>
    </source>
</evidence>
<organism evidence="14 15">
    <name type="scientific">Legionella bononiensis</name>
    <dbReference type="NCBI Taxonomy" id="2793102"/>
    <lineage>
        <taxon>Bacteria</taxon>
        <taxon>Pseudomonadati</taxon>
        <taxon>Pseudomonadota</taxon>
        <taxon>Gammaproteobacteria</taxon>
        <taxon>Legionellales</taxon>
        <taxon>Legionellaceae</taxon>
        <taxon>Legionella</taxon>
    </lineage>
</organism>
<keyword evidence="8" id="KW-0663">Pyridoxal phosphate</keyword>
<evidence type="ECO:0000256" key="9">
    <source>
        <dbReference type="ARBA" id="ARBA00023239"/>
    </source>
</evidence>
<evidence type="ECO:0000313" key="15">
    <source>
        <dbReference type="Proteomes" id="UP000809910"/>
    </source>
</evidence>
<evidence type="ECO:0000256" key="8">
    <source>
        <dbReference type="ARBA" id="ARBA00022898"/>
    </source>
</evidence>
<proteinExistence type="inferred from homology"/>
<reference evidence="14 15" key="1">
    <citation type="submission" date="2020-12" db="EMBL/GenBank/DDBJ databases">
        <title>WGS of Legionella: environmental sample.</title>
        <authorList>
            <person name="Cristino S."/>
            <person name="Girolamini L."/>
            <person name="Salaris S."/>
            <person name="Pascale M.R."/>
            <person name="Mazzotta M."/>
            <person name="Orsini M."/>
            <person name="Grottola A."/>
        </authorList>
    </citation>
    <scope>NUCLEOTIDE SEQUENCE [LARGE SCALE GENOMIC DNA]</scope>
    <source>
        <strain evidence="14 15">30cs62</strain>
    </source>
</reference>
<dbReference type="InterPro" id="IPR004450">
    <property type="entry name" value="Thr_synthase-like"/>
</dbReference>
<evidence type="ECO:0000259" key="12">
    <source>
        <dbReference type="Pfam" id="PF00291"/>
    </source>
</evidence>
<evidence type="ECO:0000256" key="2">
    <source>
        <dbReference type="ARBA" id="ARBA00004979"/>
    </source>
</evidence>
<comment type="cofactor">
    <cofactor evidence="1">
        <name>pyridoxal 5'-phosphate</name>
        <dbReference type="ChEBI" id="CHEBI:597326"/>
    </cofactor>
</comment>
<dbReference type="Pfam" id="PF00291">
    <property type="entry name" value="PALP"/>
    <property type="match status" value="1"/>
</dbReference>
<dbReference type="InterPro" id="IPR036052">
    <property type="entry name" value="TrpB-like_PALP_sf"/>
</dbReference>
<comment type="catalytic activity">
    <reaction evidence="10">
        <text>O-phospho-L-homoserine + H2O = L-threonine + phosphate</text>
        <dbReference type="Rhea" id="RHEA:10840"/>
        <dbReference type="ChEBI" id="CHEBI:15377"/>
        <dbReference type="ChEBI" id="CHEBI:43474"/>
        <dbReference type="ChEBI" id="CHEBI:57590"/>
        <dbReference type="ChEBI" id="CHEBI:57926"/>
        <dbReference type="EC" id="4.2.3.1"/>
    </reaction>
</comment>
<dbReference type="Gene3D" id="3.40.50.1100">
    <property type="match status" value="2"/>
</dbReference>
<evidence type="ECO:0000256" key="6">
    <source>
        <dbReference type="ARBA" id="ARBA00022605"/>
    </source>
</evidence>
<sequence>MKKNNMRSTRKKDHATIDEAILCGLARDGGLYVPEQFPKIPIEEFYGYSDLIDFSLHLLRPFFGNSVLNIDYEFCKDVFSFPLPLKALTETHYVLELFHGPTLSFKDFGARFFAQCLQYLSQNKPTKVLVATSGDTGSAVASALHGRSGIEGYILFPKDKISLRQQAQITCWGDNIHALAVKGTFDQCQQLVKMACLKYEFKGELTTANSINIARLLPQIVYYAYSSINLAKRHQKSVNYIVPSGNLGNVTACYWAKFLGFPIDEILIANNANRVLTDYLTSGTYKAKPSIKTLANAMDVGDPSNLERLMDLFGDFNQFKKSINVQSVLDNEIIQAIVDCYNRHQYILCPHTATSYYRLNEVDSSKIWVLAGTAHPVKFNELIEPLLNISIPVPAQLKSMLEKKHCFNEIQFGFESFCEILNQ</sequence>
<dbReference type="SUPFAM" id="SSF53686">
    <property type="entry name" value="Tryptophan synthase beta subunit-like PLP-dependent enzymes"/>
    <property type="match status" value="1"/>
</dbReference>
<evidence type="ECO:0000256" key="11">
    <source>
        <dbReference type="NCBIfam" id="TIGR00260"/>
    </source>
</evidence>
<dbReference type="NCBIfam" id="TIGR00260">
    <property type="entry name" value="thrC"/>
    <property type="match status" value="1"/>
</dbReference>
<evidence type="ECO:0000256" key="7">
    <source>
        <dbReference type="ARBA" id="ARBA00022697"/>
    </source>
</evidence>
<dbReference type="InterPro" id="IPR000634">
    <property type="entry name" value="Ser/Thr_deHydtase_PyrdxlP-BS"/>
</dbReference>
<evidence type="ECO:0000256" key="3">
    <source>
        <dbReference type="ARBA" id="ARBA00005517"/>
    </source>
</evidence>
<dbReference type="PANTHER" id="PTHR42690">
    <property type="entry name" value="THREONINE SYNTHASE FAMILY MEMBER"/>
    <property type="match status" value="1"/>
</dbReference>
<feature type="domain" description="Threonine synthase N-terminal" evidence="13">
    <location>
        <begin position="7"/>
        <end position="63"/>
    </location>
</feature>
<dbReference type="EC" id="4.2.3.1" evidence="4 11"/>
<evidence type="ECO:0000259" key="13">
    <source>
        <dbReference type="Pfam" id="PF14821"/>
    </source>
</evidence>
<feature type="domain" description="Tryptophan synthase beta chain-like PALP" evidence="12">
    <location>
        <begin position="95"/>
        <end position="359"/>
    </location>
</feature>
<dbReference type="Proteomes" id="UP000809910">
    <property type="component" value="Unassembled WGS sequence"/>
</dbReference>
<dbReference type="Pfam" id="PF14821">
    <property type="entry name" value="Thr_synth_N"/>
    <property type="match status" value="1"/>
</dbReference>
<dbReference type="PANTHER" id="PTHR42690:SF1">
    <property type="entry name" value="THREONINE SYNTHASE-LIKE 2"/>
    <property type="match status" value="1"/>
</dbReference>
<comment type="similarity">
    <text evidence="3">Belongs to the threonine synthase family.</text>
</comment>
<gene>
    <name evidence="14" type="primary">thrC</name>
    <name evidence="14" type="ORF">I5282_10560</name>
</gene>
<dbReference type="InterPro" id="IPR029144">
    <property type="entry name" value="Thr_synth_N"/>
</dbReference>
<dbReference type="GO" id="GO:0004795">
    <property type="term" value="F:threonine synthase activity"/>
    <property type="evidence" value="ECO:0007669"/>
    <property type="project" value="UniProtKB-EC"/>
</dbReference>
<dbReference type="InterPro" id="IPR051166">
    <property type="entry name" value="Threonine_Synthase"/>
</dbReference>
<comment type="caution">
    <text evidence="14">The sequence shown here is derived from an EMBL/GenBank/DDBJ whole genome shotgun (WGS) entry which is preliminary data.</text>
</comment>
<evidence type="ECO:0000256" key="5">
    <source>
        <dbReference type="ARBA" id="ARBA00018679"/>
    </source>
</evidence>
<dbReference type="InterPro" id="IPR001926">
    <property type="entry name" value="TrpB-like_PALP"/>
</dbReference>
<dbReference type="InterPro" id="IPR037158">
    <property type="entry name" value="Thr_synth_N_sf"/>
</dbReference>
<evidence type="ECO:0000256" key="1">
    <source>
        <dbReference type="ARBA" id="ARBA00001933"/>
    </source>
</evidence>
<evidence type="ECO:0000256" key="10">
    <source>
        <dbReference type="ARBA" id="ARBA00049144"/>
    </source>
</evidence>
<keyword evidence="6" id="KW-0028">Amino-acid biosynthesis</keyword>
<evidence type="ECO:0000256" key="4">
    <source>
        <dbReference type="ARBA" id="ARBA00013028"/>
    </source>
</evidence>
<comment type="pathway">
    <text evidence="2">Amino-acid biosynthesis; L-threonine biosynthesis; L-threonine from L-aspartate: step 5/5.</text>
</comment>
<keyword evidence="7" id="KW-0791">Threonine biosynthesis</keyword>
<dbReference type="EMBL" id="JADWVN010000019">
    <property type="protein sequence ID" value="MBL7527010.1"/>
    <property type="molecule type" value="Genomic_DNA"/>
</dbReference>
<keyword evidence="9 14" id="KW-0456">Lyase</keyword>
<accession>A0ABS1WCM3</accession>
<protein>
    <recommendedName>
        <fullName evidence="5 11">Threonine synthase</fullName>
        <ecNumber evidence="4 11">4.2.3.1</ecNumber>
    </recommendedName>
</protein>
<dbReference type="Gene3D" id="3.90.1380.10">
    <property type="entry name" value="Threonine synthase, N-terminal domain"/>
    <property type="match status" value="1"/>
</dbReference>
<dbReference type="PROSITE" id="PS00165">
    <property type="entry name" value="DEHYDRATASE_SER_THR"/>
    <property type="match status" value="1"/>
</dbReference>
<keyword evidence="15" id="KW-1185">Reference proteome</keyword>